<protein>
    <submittedName>
        <fullName evidence="2">Uncharacterized protein</fullName>
    </submittedName>
</protein>
<gene>
    <name evidence="2" type="ORF">RIF29_34943</name>
</gene>
<dbReference type="EMBL" id="JAYWIO010000007">
    <property type="protein sequence ID" value="KAK7251601.1"/>
    <property type="molecule type" value="Genomic_DNA"/>
</dbReference>
<evidence type="ECO:0000313" key="3">
    <source>
        <dbReference type="Proteomes" id="UP001372338"/>
    </source>
</evidence>
<sequence>MAKKKGRPPKSPSPHNSSPPPSIPKNLDLEQLDDDDFEDIDNLSPKKAASILKKLDMLRSKIKGKAVVQYDETERDVQPESGGKEEEASNKRVDWPDVQAEFGNCGVSDHSPMVIHWPNSERCKGQTFKFLNHLTLDDEFIQIVNQNWSSRREGCAMFRIMRNLEHLKGGLKDLNQRKFKSIDVKEIQARDRLDYIQNLLQSDPMNNHLLKLEKEAKEEHLKVEENFS</sequence>
<evidence type="ECO:0000313" key="2">
    <source>
        <dbReference type="EMBL" id="KAK7251601.1"/>
    </source>
</evidence>
<feature type="compositionally biased region" description="Pro residues" evidence="1">
    <location>
        <begin position="9"/>
        <end position="23"/>
    </location>
</feature>
<dbReference type="AlphaFoldDB" id="A0AAN9HRG7"/>
<proteinExistence type="predicted"/>
<feature type="region of interest" description="Disordered" evidence="1">
    <location>
        <begin position="71"/>
        <end position="92"/>
    </location>
</feature>
<reference evidence="2 3" key="1">
    <citation type="submission" date="2024-01" db="EMBL/GenBank/DDBJ databases">
        <title>The genomes of 5 underutilized Papilionoideae crops provide insights into root nodulation and disease resistanc.</title>
        <authorList>
            <person name="Yuan L."/>
        </authorList>
    </citation>
    <scope>NUCLEOTIDE SEQUENCE [LARGE SCALE GENOMIC DNA]</scope>
    <source>
        <strain evidence="2">ZHUSHIDOU_FW_LH</strain>
        <tissue evidence="2">Leaf</tissue>
    </source>
</reference>
<keyword evidence="3" id="KW-1185">Reference proteome</keyword>
<accession>A0AAN9HRG7</accession>
<feature type="compositionally biased region" description="Acidic residues" evidence="1">
    <location>
        <begin position="30"/>
        <end position="41"/>
    </location>
</feature>
<comment type="caution">
    <text evidence="2">The sequence shown here is derived from an EMBL/GenBank/DDBJ whole genome shotgun (WGS) entry which is preliminary data.</text>
</comment>
<feature type="region of interest" description="Disordered" evidence="1">
    <location>
        <begin position="1"/>
        <end position="43"/>
    </location>
</feature>
<organism evidence="2 3">
    <name type="scientific">Crotalaria pallida</name>
    <name type="common">Smooth rattlebox</name>
    <name type="synonym">Crotalaria striata</name>
    <dbReference type="NCBI Taxonomy" id="3830"/>
    <lineage>
        <taxon>Eukaryota</taxon>
        <taxon>Viridiplantae</taxon>
        <taxon>Streptophyta</taxon>
        <taxon>Embryophyta</taxon>
        <taxon>Tracheophyta</taxon>
        <taxon>Spermatophyta</taxon>
        <taxon>Magnoliopsida</taxon>
        <taxon>eudicotyledons</taxon>
        <taxon>Gunneridae</taxon>
        <taxon>Pentapetalae</taxon>
        <taxon>rosids</taxon>
        <taxon>fabids</taxon>
        <taxon>Fabales</taxon>
        <taxon>Fabaceae</taxon>
        <taxon>Papilionoideae</taxon>
        <taxon>50 kb inversion clade</taxon>
        <taxon>genistoids sensu lato</taxon>
        <taxon>core genistoids</taxon>
        <taxon>Crotalarieae</taxon>
        <taxon>Crotalaria</taxon>
    </lineage>
</organism>
<dbReference type="Proteomes" id="UP001372338">
    <property type="component" value="Unassembled WGS sequence"/>
</dbReference>
<feature type="compositionally biased region" description="Basic and acidic residues" evidence="1">
    <location>
        <begin position="75"/>
        <end position="92"/>
    </location>
</feature>
<name>A0AAN9HRG7_CROPI</name>
<evidence type="ECO:0000256" key="1">
    <source>
        <dbReference type="SAM" id="MobiDB-lite"/>
    </source>
</evidence>